<keyword evidence="5" id="KW-0378">Hydrolase</keyword>
<evidence type="ECO:0000256" key="2">
    <source>
        <dbReference type="ARBA" id="ARBA00022670"/>
    </source>
</evidence>
<dbReference type="AlphaFoldDB" id="A0A1G4Q2E4"/>
<keyword evidence="2" id="KW-0645">Protease</keyword>
<reference evidence="10" key="1">
    <citation type="submission" date="2016-10" db="EMBL/GenBank/DDBJ databases">
        <authorList>
            <person name="Varghese N."/>
            <person name="Submissions S."/>
        </authorList>
    </citation>
    <scope>NUCLEOTIDE SEQUENCE [LARGE SCALE GENOMIC DNA]</scope>
    <source>
        <strain evidence="10">CGMCC 1.3431</strain>
    </source>
</reference>
<dbReference type="OrthoDB" id="9778250at2"/>
<sequence>MLKSILLASVALFSLAGTAQAQAISAARISDDIKVLSSDAFEGRGITTPAEQKVIDYMSKGFAAAGFQPGGENGGWTHAVHLRQFVVSDPKLAFNFADGHSLDLKQGEDITASTRGALGDVSFDKAPLVFVGYGVTAPERGWDDFKGIDVKGKILVELINDPDFVEPQLMTFGGKAMTYYGRWTYKYEEAARRGAAGVIIIHDADAASYGWDTVRNSWSGPQFDIVRPDPSTASPKLESWISHDTAEALFKAAGLDLADLHGKARSKNFQPVPLNVTLSGGYKVAASEITTHNIIARLPGTKYPDETVLFTGHWDHLGICAPQAADKICNGAVDNGTGSATLLELARAFGKAEKPERSIVMIAFTAEESGLLGSEYYASNPVYPLTKTVAGINMDALNVNGATRDIVVEGVGQSSLDDMVALYGGQQNRTITPDPRPEAGGFFRSDHFPLVKRGVPMLVAYSGDDMVKGGKMAGEAMSKDYTDHRYHQPGDEWSAGWDLSGLVEDATLYYQIGESLANSHQWPVWRDTSEFKGARDKSAAERR</sequence>
<evidence type="ECO:0000313" key="9">
    <source>
        <dbReference type="EMBL" id="SCW38611.1"/>
    </source>
</evidence>
<dbReference type="InterPro" id="IPR007484">
    <property type="entry name" value="Peptidase_M28"/>
</dbReference>
<dbReference type="CDD" id="cd05660">
    <property type="entry name" value="M28_like_PA"/>
    <property type="match status" value="1"/>
</dbReference>
<evidence type="ECO:0000313" key="10">
    <source>
        <dbReference type="Proteomes" id="UP000199150"/>
    </source>
</evidence>
<gene>
    <name evidence="9" type="ORF">SAMN02927928_0859</name>
</gene>
<dbReference type="GO" id="GO:0004177">
    <property type="term" value="F:aminopeptidase activity"/>
    <property type="evidence" value="ECO:0007669"/>
    <property type="project" value="UniProtKB-KW"/>
</dbReference>
<dbReference type="SUPFAM" id="SSF53187">
    <property type="entry name" value="Zn-dependent exopeptidases"/>
    <property type="match status" value="1"/>
</dbReference>
<dbReference type="SUPFAM" id="SSF52025">
    <property type="entry name" value="PA domain"/>
    <property type="match status" value="1"/>
</dbReference>
<keyword evidence="10" id="KW-1185">Reference proteome</keyword>
<proteinExistence type="predicted"/>
<dbReference type="Pfam" id="PF04389">
    <property type="entry name" value="Peptidase_M28"/>
    <property type="match status" value="1"/>
</dbReference>
<evidence type="ECO:0000256" key="5">
    <source>
        <dbReference type="ARBA" id="ARBA00022801"/>
    </source>
</evidence>
<dbReference type="Proteomes" id="UP000199150">
    <property type="component" value="Unassembled WGS sequence"/>
</dbReference>
<evidence type="ECO:0000256" key="6">
    <source>
        <dbReference type="ARBA" id="ARBA00022833"/>
    </source>
</evidence>
<dbReference type="Gene3D" id="3.50.30.30">
    <property type="match status" value="1"/>
</dbReference>
<keyword evidence="6" id="KW-0862">Zinc</keyword>
<keyword evidence="9" id="KW-0121">Carboxypeptidase</keyword>
<evidence type="ECO:0000259" key="8">
    <source>
        <dbReference type="Pfam" id="PF04389"/>
    </source>
</evidence>
<dbReference type="InterPro" id="IPR045175">
    <property type="entry name" value="M28_fam"/>
</dbReference>
<dbReference type="Gene3D" id="3.40.630.10">
    <property type="entry name" value="Zn peptidases"/>
    <property type="match status" value="1"/>
</dbReference>
<organism evidence="9 10">
    <name type="scientific">Asticcacaulis taihuensis</name>
    <dbReference type="NCBI Taxonomy" id="260084"/>
    <lineage>
        <taxon>Bacteria</taxon>
        <taxon>Pseudomonadati</taxon>
        <taxon>Pseudomonadota</taxon>
        <taxon>Alphaproteobacteria</taxon>
        <taxon>Caulobacterales</taxon>
        <taxon>Caulobacteraceae</taxon>
        <taxon>Asticcacaulis</taxon>
    </lineage>
</organism>
<dbReference type="InterPro" id="IPR046450">
    <property type="entry name" value="PA_dom_sf"/>
</dbReference>
<accession>A0A1G4Q2E4</accession>
<evidence type="ECO:0000256" key="7">
    <source>
        <dbReference type="SAM" id="SignalP"/>
    </source>
</evidence>
<keyword evidence="4 7" id="KW-0732">Signal</keyword>
<feature type="chain" id="PRO_5011694662" evidence="7">
    <location>
        <begin position="22"/>
        <end position="543"/>
    </location>
</feature>
<evidence type="ECO:0000256" key="3">
    <source>
        <dbReference type="ARBA" id="ARBA00022723"/>
    </source>
</evidence>
<dbReference type="FunFam" id="3.40.630.10:FF:000088">
    <property type="entry name" value="Peptidase M20"/>
    <property type="match status" value="1"/>
</dbReference>
<dbReference type="PANTHER" id="PTHR12147:SF56">
    <property type="entry name" value="AMINOPEPTIDASE YDR415C-RELATED"/>
    <property type="match status" value="1"/>
</dbReference>
<name>A0A1G4Q2E4_9CAUL</name>
<dbReference type="GO" id="GO:0006508">
    <property type="term" value="P:proteolysis"/>
    <property type="evidence" value="ECO:0007669"/>
    <property type="project" value="UniProtKB-KW"/>
</dbReference>
<feature type="signal peptide" evidence="7">
    <location>
        <begin position="1"/>
        <end position="21"/>
    </location>
</feature>
<evidence type="ECO:0000256" key="4">
    <source>
        <dbReference type="ARBA" id="ARBA00022729"/>
    </source>
</evidence>
<dbReference type="RefSeq" id="WP_090644044.1">
    <property type="nucleotide sequence ID" value="NZ_CBCRYE010000001.1"/>
</dbReference>
<keyword evidence="1" id="KW-0031">Aminopeptidase</keyword>
<protein>
    <submittedName>
        <fullName evidence="9">Zn-dependent amino-or carboxypeptidase, M28 family</fullName>
    </submittedName>
</protein>
<keyword evidence="3" id="KW-0479">Metal-binding</keyword>
<dbReference type="GO" id="GO:0008235">
    <property type="term" value="F:metalloexopeptidase activity"/>
    <property type="evidence" value="ECO:0007669"/>
    <property type="project" value="InterPro"/>
</dbReference>
<dbReference type="STRING" id="260084.SAMN02927928_0859"/>
<dbReference type="EMBL" id="FMTS01000001">
    <property type="protein sequence ID" value="SCW38611.1"/>
    <property type="molecule type" value="Genomic_DNA"/>
</dbReference>
<dbReference type="GO" id="GO:0046872">
    <property type="term" value="F:metal ion binding"/>
    <property type="evidence" value="ECO:0007669"/>
    <property type="project" value="UniProtKB-KW"/>
</dbReference>
<dbReference type="GO" id="GO:0004180">
    <property type="term" value="F:carboxypeptidase activity"/>
    <property type="evidence" value="ECO:0007669"/>
    <property type="project" value="UniProtKB-KW"/>
</dbReference>
<dbReference type="CDD" id="cd04821">
    <property type="entry name" value="PA_M28_1_2"/>
    <property type="match status" value="1"/>
</dbReference>
<feature type="domain" description="Peptidase M28" evidence="8">
    <location>
        <begin position="293"/>
        <end position="504"/>
    </location>
</feature>
<evidence type="ECO:0000256" key="1">
    <source>
        <dbReference type="ARBA" id="ARBA00022438"/>
    </source>
</evidence>
<dbReference type="PANTHER" id="PTHR12147">
    <property type="entry name" value="METALLOPEPTIDASE M28 FAMILY MEMBER"/>
    <property type="match status" value="1"/>
</dbReference>